<dbReference type="SUPFAM" id="SSF53756">
    <property type="entry name" value="UDP-Glycosyltransferase/glycogen phosphorylase"/>
    <property type="match status" value="1"/>
</dbReference>
<reference evidence="2 3" key="1">
    <citation type="journal article" date="2015" name="Int. J. Syst. Evol. Microbiol.">
        <title>Hyunsoonleella pacifica sp. nov., isolated from seawater of South Pacific Gyre.</title>
        <authorList>
            <person name="Gao X."/>
            <person name="Zhang Z."/>
            <person name="Dai X."/>
            <person name="Zhang X.H."/>
        </authorList>
    </citation>
    <scope>NUCLEOTIDE SEQUENCE [LARGE SCALE GENOMIC DNA]</scope>
    <source>
        <strain evidence="2 3">SW033</strain>
    </source>
</reference>
<evidence type="ECO:0008006" key="4">
    <source>
        <dbReference type="Google" id="ProtNLM"/>
    </source>
</evidence>
<evidence type="ECO:0000256" key="1">
    <source>
        <dbReference type="SAM" id="Phobius"/>
    </source>
</evidence>
<feature type="transmembrane region" description="Helical" evidence="1">
    <location>
        <begin position="66"/>
        <end position="84"/>
    </location>
</feature>
<gene>
    <name evidence="2" type="ORF">EYD46_00145</name>
</gene>
<dbReference type="RefSeq" id="WP_130935031.1">
    <property type="nucleotide sequence ID" value="NZ_BMEE01000001.1"/>
</dbReference>
<dbReference type="AlphaFoldDB" id="A0A4Q9FRF7"/>
<accession>A0A4Q9FRF7</accession>
<evidence type="ECO:0000313" key="3">
    <source>
        <dbReference type="Proteomes" id="UP000292372"/>
    </source>
</evidence>
<protein>
    <recommendedName>
        <fullName evidence="4">UDP-N-acetylglucosamine 2-epimerase domain-containing protein</fullName>
    </recommendedName>
</protein>
<organism evidence="2 3">
    <name type="scientific">Hyunsoonleella pacifica</name>
    <dbReference type="NCBI Taxonomy" id="1080224"/>
    <lineage>
        <taxon>Bacteria</taxon>
        <taxon>Pseudomonadati</taxon>
        <taxon>Bacteroidota</taxon>
        <taxon>Flavobacteriia</taxon>
        <taxon>Flavobacteriales</taxon>
        <taxon>Flavobacteriaceae</taxon>
    </lineage>
</organism>
<evidence type="ECO:0000313" key="2">
    <source>
        <dbReference type="EMBL" id="TBN18513.1"/>
    </source>
</evidence>
<dbReference type="Proteomes" id="UP000292372">
    <property type="component" value="Unassembled WGS sequence"/>
</dbReference>
<keyword evidence="3" id="KW-1185">Reference proteome</keyword>
<proteinExistence type="predicted"/>
<dbReference type="EMBL" id="SIRS01000001">
    <property type="protein sequence ID" value="TBN18513.1"/>
    <property type="molecule type" value="Genomic_DNA"/>
</dbReference>
<keyword evidence="1" id="KW-1133">Transmembrane helix</keyword>
<dbReference type="OrthoDB" id="8704783at2"/>
<keyword evidence="1" id="KW-0812">Transmembrane</keyword>
<comment type="caution">
    <text evidence="2">The sequence shown here is derived from an EMBL/GenBank/DDBJ whole genome shotgun (WGS) entry which is preliminary data.</text>
</comment>
<sequence>MFTQQKIKDDILSLEKKYTVDSWQVNGIDIWPYIRIKLYIHMLVLMNKTNVQAKGNSSKKSSKNRIIYRIVSVSKAIVALYFFFSKIKHKKIIFFGSHIHRVFQDGLYFNRFYDAMIDYHNLQDEVYVAEYQKVDNLLYNQKAVIPLRKYLNHYKSKVKINSFFNRTKNEIHLYGYDDFYDDLKGLNADLDTLKIRTLDLIKWANKINRRRSFFRRLYKRIRPEKIIFLGYYGLDDLYAALIEANEMHIKTIDFQHGPQTNIHLAYTAWNKIPSKGFNTMPKEFWNWDEASKISIEEWAKSTSTIKAKKVGQPFLGYWINKVGSVYNDSKNKIIYSLQTYPFTISDLITPKIISLINEMDFVWVLRLHPRNNLDLEELKDVLAINKIQHKVIVENAFSSPLPQSLASSFVHITNYSGCLIEAVQLGVPTVLINEVGKEMFTQYIDNQIVFYINKDISNFEKQIKLLIKELKLIDFEKENIEIYNPLS</sequence>
<keyword evidence="1" id="KW-0472">Membrane</keyword>
<name>A0A4Q9FRF7_9FLAO</name>